<feature type="compositionally biased region" description="Basic and acidic residues" evidence="1">
    <location>
        <begin position="75"/>
        <end position="89"/>
    </location>
</feature>
<accession>A0A1D3CVJ4</accession>
<dbReference type="EMBL" id="JROU02001793">
    <property type="protein sequence ID" value="OEH75224.1"/>
    <property type="molecule type" value="Genomic_DNA"/>
</dbReference>
<organism evidence="2 3">
    <name type="scientific">Cyclospora cayetanensis</name>
    <dbReference type="NCBI Taxonomy" id="88456"/>
    <lineage>
        <taxon>Eukaryota</taxon>
        <taxon>Sar</taxon>
        <taxon>Alveolata</taxon>
        <taxon>Apicomplexa</taxon>
        <taxon>Conoidasida</taxon>
        <taxon>Coccidia</taxon>
        <taxon>Eucoccidiorida</taxon>
        <taxon>Eimeriorina</taxon>
        <taxon>Eimeriidae</taxon>
        <taxon>Cyclospora</taxon>
    </lineage>
</organism>
<comment type="caution">
    <text evidence="2">The sequence shown here is derived from an EMBL/GenBank/DDBJ whole genome shotgun (WGS) entry which is preliminary data.</text>
</comment>
<dbReference type="VEuPathDB" id="ToxoDB:cyc_08058"/>
<evidence type="ECO:0000313" key="3">
    <source>
        <dbReference type="Proteomes" id="UP000095192"/>
    </source>
</evidence>
<keyword evidence="3" id="KW-1185">Reference proteome</keyword>
<feature type="region of interest" description="Disordered" evidence="1">
    <location>
        <begin position="75"/>
        <end position="105"/>
    </location>
</feature>
<evidence type="ECO:0000256" key="1">
    <source>
        <dbReference type="SAM" id="MobiDB-lite"/>
    </source>
</evidence>
<dbReference type="AlphaFoldDB" id="A0A1D3CVJ4"/>
<name>A0A1D3CVJ4_9EIME</name>
<dbReference type="InParanoid" id="A0A1D3CVJ4"/>
<evidence type="ECO:0000313" key="2">
    <source>
        <dbReference type="EMBL" id="OEH75224.1"/>
    </source>
</evidence>
<gene>
    <name evidence="2" type="ORF">cyc_08058</name>
</gene>
<sequence>MKPGSSISVRQSIPKPDRARCAGKKRYTPNCETLKCGVCCVSKYLSAEQAHQLDDELMGPQYRYGIAQVQCGRDGRTADASNTHREKSSMGKWLNQSIGELPSGV</sequence>
<reference evidence="2 3" key="1">
    <citation type="journal article" date="2016" name="BMC Genomics">
        <title>Comparative genomics reveals Cyclospora cayetanensis possesses coccidia-like metabolism and invasion components but unique surface antigens.</title>
        <authorList>
            <person name="Liu S."/>
            <person name="Wang L."/>
            <person name="Zheng H."/>
            <person name="Xu Z."/>
            <person name="Roellig D.M."/>
            <person name="Li N."/>
            <person name="Frace M.A."/>
            <person name="Tang K."/>
            <person name="Arrowood M.J."/>
            <person name="Moss D.M."/>
            <person name="Zhang L."/>
            <person name="Feng Y."/>
            <person name="Xiao L."/>
        </authorList>
    </citation>
    <scope>NUCLEOTIDE SEQUENCE [LARGE SCALE GENOMIC DNA]</scope>
    <source>
        <strain evidence="2 3">CHN_HEN01</strain>
    </source>
</reference>
<proteinExistence type="predicted"/>
<protein>
    <submittedName>
        <fullName evidence="2">Uncharacterized protein</fullName>
    </submittedName>
</protein>
<dbReference type="Proteomes" id="UP000095192">
    <property type="component" value="Unassembled WGS sequence"/>
</dbReference>